<keyword evidence="1" id="KW-0472">Membrane</keyword>
<keyword evidence="1" id="KW-0812">Transmembrane</keyword>
<feature type="transmembrane region" description="Helical" evidence="1">
    <location>
        <begin position="71"/>
        <end position="92"/>
    </location>
</feature>
<feature type="transmembrane region" description="Helical" evidence="1">
    <location>
        <begin position="6"/>
        <end position="24"/>
    </location>
</feature>
<feature type="transmembrane region" description="Helical" evidence="1">
    <location>
        <begin position="45"/>
        <end position="65"/>
    </location>
</feature>
<sequence length="124" mass="12952">MTLQILVGLATLMLTGLGIMSMFAPHKMIANFALEPVGKAGLNTIRSVIGGLFLASVTMLALGLISGDTEGYFFVAIIMLAVAVGRVVGLALDGFDKAVIPPLLLEVVIASVLLFAHMKNGGFY</sequence>
<feature type="transmembrane region" description="Helical" evidence="1">
    <location>
        <begin position="99"/>
        <end position="118"/>
    </location>
</feature>
<name>A0A9X3CIR6_9VIBR</name>
<comment type="caution">
    <text evidence="2">The sequence shown here is derived from an EMBL/GenBank/DDBJ whole genome shotgun (WGS) entry which is preliminary data.</text>
</comment>
<organism evidence="2 3">
    <name type="scientific">Vibrio paucivorans</name>
    <dbReference type="NCBI Taxonomy" id="2829489"/>
    <lineage>
        <taxon>Bacteria</taxon>
        <taxon>Pseudomonadati</taxon>
        <taxon>Pseudomonadota</taxon>
        <taxon>Gammaproteobacteria</taxon>
        <taxon>Vibrionales</taxon>
        <taxon>Vibrionaceae</taxon>
        <taxon>Vibrio</taxon>
    </lineage>
</organism>
<dbReference type="RefSeq" id="WP_265689590.1">
    <property type="nucleotide sequence ID" value="NZ_JAKRRX010000260.1"/>
</dbReference>
<dbReference type="Pfam" id="PF14248">
    <property type="entry name" value="DUF4345"/>
    <property type="match status" value="1"/>
</dbReference>
<evidence type="ECO:0000313" key="2">
    <source>
        <dbReference type="EMBL" id="MCW8336496.1"/>
    </source>
</evidence>
<dbReference type="EMBL" id="JAKRRX010000260">
    <property type="protein sequence ID" value="MCW8336496.1"/>
    <property type="molecule type" value="Genomic_DNA"/>
</dbReference>
<keyword evidence="3" id="KW-1185">Reference proteome</keyword>
<accession>A0A9X3CIR6</accession>
<dbReference type="Proteomes" id="UP001155586">
    <property type="component" value="Unassembled WGS sequence"/>
</dbReference>
<dbReference type="InterPro" id="IPR025597">
    <property type="entry name" value="DUF4345"/>
</dbReference>
<gene>
    <name evidence="2" type="ORF">MD483_22055</name>
</gene>
<proteinExistence type="predicted"/>
<evidence type="ECO:0000313" key="3">
    <source>
        <dbReference type="Proteomes" id="UP001155586"/>
    </source>
</evidence>
<evidence type="ECO:0000256" key="1">
    <source>
        <dbReference type="SAM" id="Phobius"/>
    </source>
</evidence>
<keyword evidence="1" id="KW-1133">Transmembrane helix</keyword>
<reference evidence="2" key="1">
    <citation type="submission" date="2022-02" db="EMBL/GenBank/DDBJ databases">
        <title>Vibrio sp. nov., a new bacterium isolated from Bohai sea, China.</title>
        <authorList>
            <person name="Yuan Y."/>
        </authorList>
    </citation>
    <scope>NUCLEOTIDE SEQUENCE</scope>
    <source>
        <strain evidence="2">DBSS07</strain>
    </source>
</reference>
<dbReference type="AlphaFoldDB" id="A0A9X3CIR6"/>
<protein>
    <submittedName>
        <fullName evidence="2">DUF4345 family protein</fullName>
    </submittedName>
</protein>